<keyword evidence="12" id="KW-1185">Reference proteome</keyword>
<evidence type="ECO:0000313" key="12">
    <source>
        <dbReference type="Proteomes" id="UP000018951"/>
    </source>
</evidence>
<keyword evidence="5 10" id="KW-0145">Chemotaxis</keyword>
<accession>W2V0G3</accession>
<comment type="function">
    <text evidence="1 10">Controls the rotational direction of flagella during chemotaxis.</text>
</comment>
<gene>
    <name evidence="11" type="ORF">P857_1091</name>
</gene>
<comment type="subcellular location">
    <subcellularLocation>
        <location evidence="10">Cell inner membrane</location>
    </subcellularLocation>
    <subcellularLocation>
        <location evidence="2">Cell membrane</location>
        <topology evidence="2">Single-pass membrane protein</topology>
    </subcellularLocation>
</comment>
<proteinExistence type="inferred from homology"/>
<sequence length="156" mass="17836">MGLKDINIKEYFLTNKKLVISVLVVCVIVLSVVLFLSLPDKGKNEKNTSDIENSEHMRLIILTPLTINISDKNLNPYVLRVGVALEIENAHDKNILENNIPYVKDIIISFLRTLRTEDFDDSEIIFLIKEELLIRINKVVDPVFVTNVLITDFVVD</sequence>
<evidence type="ECO:0000256" key="8">
    <source>
        <dbReference type="ARBA" id="ARBA00022989"/>
    </source>
</evidence>
<evidence type="ECO:0000256" key="1">
    <source>
        <dbReference type="ARBA" id="ARBA00002254"/>
    </source>
</evidence>
<reference evidence="11 12" key="1">
    <citation type="journal article" date="2013" name="PLoS ONE">
        <title>Bacterial endosymbiosis in a chordate host: long-term co-evolution and conservation of secondary metabolism.</title>
        <authorList>
            <person name="Kwan J.C."/>
            <person name="Schmidt E.W."/>
        </authorList>
    </citation>
    <scope>NUCLEOTIDE SEQUENCE [LARGE SCALE GENOMIC DNA]</scope>
    <source>
        <strain evidence="12">L6</strain>
    </source>
</reference>
<dbReference type="Pfam" id="PF03748">
    <property type="entry name" value="FliL"/>
    <property type="match status" value="1"/>
</dbReference>
<evidence type="ECO:0000256" key="7">
    <source>
        <dbReference type="ARBA" id="ARBA00022779"/>
    </source>
</evidence>
<dbReference type="EMBL" id="AXCJ01000001">
    <property type="protein sequence ID" value="ETO91911.1"/>
    <property type="molecule type" value="Genomic_DNA"/>
</dbReference>
<evidence type="ECO:0000256" key="9">
    <source>
        <dbReference type="ARBA" id="ARBA00023136"/>
    </source>
</evidence>
<evidence type="ECO:0000313" key="11">
    <source>
        <dbReference type="EMBL" id="ETO91911.1"/>
    </source>
</evidence>
<dbReference type="Proteomes" id="UP000018951">
    <property type="component" value="Unassembled WGS sequence"/>
</dbReference>
<name>W2V0G3_9RICK</name>
<keyword evidence="11" id="KW-0966">Cell projection</keyword>
<evidence type="ECO:0000256" key="2">
    <source>
        <dbReference type="ARBA" id="ARBA00004162"/>
    </source>
</evidence>
<evidence type="ECO:0000256" key="10">
    <source>
        <dbReference type="RuleBase" id="RU364125"/>
    </source>
</evidence>
<dbReference type="STRING" id="1401685.P857_1091"/>
<evidence type="ECO:0000256" key="6">
    <source>
        <dbReference type="ARBA" id="ARBA00022692"/>
    </source>
</evidence>
<dbReference type="PANTHER" id="PTHR35091:SF2">
    <property type="entry name" value="FLAGELLAR PROTEIN FLIL"/>
    <property type="match status" value="1"/>
</dbReference>
<keyword evidence="6 10" id="KW-0812">Transmembrane</keyword>
<keyword evidence="9 10" id="KW-0472">Membrane</keyword>
<dbReference type="PANTHER" id="PTHR35091">
    <property type="entry name" value="FLAGELLAR PROTEIN FLIL"/>
    <property type="match status" value="1"/>
</dbReference>
<dbReference type="GO" id="GO:0071978">
    <property type="term" value="P:bacterial-type flagellum-dependent swarming motility"/>
    <property type="evidence" value="ECO:0007669"/>
    <property type="project" value="TreeGrafter"/>
</dbReference>
<keyword evidence="8 10" id="KW-1133">Transmembrane helix</keyword>
<keyword evidence="4" id="KW-1003">Cell membrane</keyword>
<protein>
    <recommendedName>
        <fullName evidence="10">Flagellar protein FliL</fullName>
    </recommendedName>
</protein>
<dbReference type="GO" id="GO:0009425">
    <property type="term" value="C:bacterial-type flagellum basal body"/>
    <property type="evidence" value="ECO:0007669"/>
    <property type="project" value="InterPro"/>
</dbReference>
<dbReference type="GO" id="GO:0006935">
    <property type="term" value="P:chemotaxis"/>
    <property type="evidence" value="ECO:0007669"/>
    <property type="project" value="UniProtKB-KW"/>
</dbReference>
<evidence type="ECO:0000256" key="3">
    <source>
        <dbReference type="ARBA" id="ARBA00008281"/>
    </source>
</evidence>
<organism evidence="11 12">
    <name type="scientific">Candidatus Xenolissoclinum pacificiensis L6</name>
    <dbReference type="NCBI Taxonomy" id="1401685"/>
    <lineage>
        <taxon>Bacteria</taxon>
        <taxon>Pseudomonadati</taxon>
        <taxon>Pseudomonadota</taxon>
        <taxon>Alphaproteobacteria</taxon>
        <taxon>Rickettsiales</taxon>
        <taxon>Anaplasmataceae</taxon>
        <taxon>Candidatus Xenolissoclinum</taxon>
    </lineage>
</organism>
<dbReference type="AlphaFoldDB" id="W2V0G3"/>
<keyword evidence="10" id="KW-0997">Cell inner membrane</keyword>
<comment type="similarity">
    <text evidence="3 10">Belongs to the FliL family.</text>
</comment>
<keyword evidence="11" id="KW-0969">Cilium</keyword>
<feature type="transmembrane region" description="Helical" evidence="10">
    <location>
        <begin position="18"/>
        <end position="38"/>
    </location>
</feature>
<keyword evidence="11" id="KW-0282">Flagellum</keyword>
<dbReference type="GO" id="GO:0005886">
    <property type="term" value="C:plasma membrane"/>
    <property type="evidence" value="ECO:0007669"/>
    <property type="project" value="UniProtKB-SubCell"/>
</dbReference>
<evidence type="ECO:0000256" key="5">
    <source>
        <dbReference type="ARBA" id="ARBA00022500"/>
    </source>
</evidence>
<evidence type="ECO:0000256" key="4">
    <source>
        <dbReference type="ARBA" id="ARBA00022475"/>
    </source>
</evidence>
<dbReference type="InterPro" id="IPR005503">
    <property type="entry name" value="FliL"/>
</dbReference>
<comment type="caution">
    <text evidence="11">The sequence shown here is derived from an EMBL/GenBank/DDBJ whole genome shotgun (WGS) entry which is preliminary data.</text>
</comment>
<keyword evidence="7 10" id="KW-0283">Flagellar rotation</keyword>